<feature type="transmembrane region" description="Helical" evidence="1">
    <location>
        <begin position="7"/>
        <end position="26"/>
    </location>
</feature>
<keyword evidence="1" id="KW-0472">Membrane</keyword>
<dbReference type="RefSeq" id="WP_073154056.1">
    <property type="nucleotide sequence ID" value="NZ_FQVL01000002.1"/>
</dbReference>
<dbReference type="AlphaFoldDB" id="A0A1M4VQZ2"/>
<name>A0A1M4VQZ2_9BACL</name>
<dbReference type="SMART" id="SM00327">
    <property type="entry name" value="VWA"/>
    <property type="match status" value="1"/>
</dbReference>
<evidence type="ECO:0000256" key="1">
    <source>
        <dbReference type="SAM" id="Phobius"/>
    </source>
</evidence>
<dbReference type="OrthoDB" id="2985446at2"/>
<evidence type="ECO:0000259" key="2">
    <source>
        <dbReference type="PROSITE" id="PS50234"/>
    </source>
</evidence>
<dbReference type="Gene3D" id="3.40.50.410">
    <property type="entry name" value="von Willebrand factor, type A domain"/>
    <property type="match status" value="1"/>
</dbReference>
<dbReference type="STRING" id="112248.SAMN05444392_102491"/>
<proteinExistence type="predicted"/>
<protein>
    <submittedName>
        <fullName evidence="3">von Willebrand factor type A domain-containing protein</fullName>
    </submittedName>
</protein>
<accession>A0A1M4VQZ2</accession>
<evidence type="ECO:0000313" key="4">
    <source>
        <dbReference type="Proteomes" id="UP000184476"/>
    </source>
</evidence>
<keyword evidence="1" id="KW-1133">Transmembrane helix</keyword>
<dbReference type="Proteomes" id="UP000184476">
    <property type="component" value="Unassembled WGS sequence"/>
</dbReference>
<keyword evidence="4" id="KW-1185">Reference proteome</keyword>
<keyword evidence="1" id="KW-0812">Transmembrane</keyword>
<dbReference type="Pfam" id="PF00092">
    <property type="entry name" value="VWA"/>
    <property type="match status" value="1"/>
</dbReference>
<dbReference type="EMBL" id="FQVL01000002">
    <property type="protein sequence ID" value="SHE71521.1"/>
    <property type="molecule type" value="Genomic_DNA"/>
</dbReference>
<evidence type="ECO:0000313" key="3">
    <source>
        <dbReference type="EMBL" id="SHE71521.1"/>
    </source>
</evidence>
<dbReference type="PROSITE" id="PS51257">
    <property type="entry name" value="PROKAR_LIPOPROTEIN"/>
    <property type="match status" value="1"/>
</dbReference>
<dbReference type="InterPro" id="IPR002035">
    <property type="entry name" value="VWF_A"/>
</dbReference>
<gene>
    <name evidence="3" type="ORF">SAMN05444392_102491</name>
</gene>
<dbReference type="PROSITE" id="PS50234">
    <property type="entry name" value="VWFA"/>
    <property type="match status" value="1"/>
</dbReference>
<dbReference type="InterPro" id="IPR036465">
    <property type="entry name" value="vWFA_dom_sf"/>
</dbReference>
<sequence length="483" mass="56119">MCWKVRIFQWVIITSMVMLTGCGTVLDQVQKTIGNRISVVDDHMTDSDDDGEESPKKEWVNPRPYHQVEQILTDPGEGKYSGSLYDQQKVFQAIDQMPKGLSEEKLYAYLLGLVGENYNKEYGVINEVAQVNYQQSYQELQRRWQPRNIKKVNGKLPKKVNLVILLDASNSMADMVDKKTKWQLTQEISLKMANSAPPGSSIFVRSYGARSKDKSLSCQKTDALFRSPLYQGAKQGNQLKSVMGKIHPSGWSPLTVAMKDAERDFSKMKNHDQQTENILFIVTDNGETCQGDPIAIAKKWRDGPLKIRTHILGMRITGRKESQLQKIAELTFGHYENARNERDFLEMMKLNLEDINQINLPWQFRLSDYLARKYRADRGRLTYHYLKMNQKIDREYDRLKKALGYARDKKKIDGRDWVRLSAFTTDRYKQVNEYAEHRLLDIDGELLEGFTKQSNQLSQSWQNEGKKKIDYDNHQKKRVRIPL</sequence>
<dbReference type="SUPFAM" id="SSF53300">
    <property type="entry name" value="vWA-like"/>
    <property type="match status" value="1"/>
</dbReference>
<feature type="domain" description="VWFA" evidence="2">
    <location>
        <begin position="161"/>
        <end position="355"/>
    </location>
</feature>
<organism evidence="3 4">
    <name type="scientific">Seinonella peptonophila</name>
    <dbReference type="NCBI Taxonomy" id="112248"/>
    <lineage>
        <taxon>Bacteria</taxon>
        <taxon>Bacillati</taxon>
        <taxon>Bacillota</taxon>
        <taxon>Bacilli</taxon>
        <taxon>Bacillales</taxon>
        <taxon>Thermoactinomycetaceae</taxon>
        <taxon>Seinonella</taxon>
    </lineage>
</organism>
<reference evidence="3 4" key="1">
    <citation type="submission" date="2016-11" db="EMBL/GenBank/DDBJ databases">
        <authorList>
            <person name="Jaros S."/>
            <person name="Januszkiewicz K."/>
            <person name="Wedrychowicz H."/>
        </authorList>
    </citation>
    <scope>NUCLEOTIDE SEQUENCE [LARGE SCALE GENOMIC DNA]</scope>
    <source>
        <strain evidence="3 4">DSM 44666</strain>
    </source>
</reference>